<keyword evidence="1" id="KW-0547">Nucleotide-binding</keyword>
<feature type="compositionally biased region" description="Polar residues" evidence="3">
    <location>
        <begin position="367"/>
        <end position="379"/>
    </location>
</feature>
<feature type="region of interest" description="Disordered" evidence="3">
    <location>
        <begin position="176"/>
        <end position="210"/>
    </location>
</feature>
<feature type="region of interest" description="Disordered" evidence="3">
    <location>
        <begin position="94"/>
        <end position="131"/>
    </location>
</feature>
<evidence type="ECO:0000313" key="4">
    <source>
        <dbReference type="EMBL" id="KAK3792855.1"/>
    </source>
</evidence>
<dbReference type="EMBL" id="JAWDGP010001320">
    <property type="protein sequence ID" value="KAK3792855.1"/>
    <property type="molecule type" value="Genomic_DNA"/>
</dbReference>
<gene>
    <name evidence="4" type="ORF">RRG08_039790</name>
</gene>
<feature type="compositionally biased region" description="Basic residues" evidence="3">
    <location>
        <begin position="27"/>
        <end position="38"/>
    </location>
</feature>
<sequence length="528" mass="58145">MLPSASSRERDPFSGRGTGQVDFQHTSLRRTRSRKKRRMQEMEERQRIRGDSHWSKVLQVNPEDASWFENKRGSRMCQSFHFGQRSSFRVARDRGVTTRTPTSGAASLCKSAPAPHAAKSEPSCSSGISSSVTTTNAAAGTASATVVATATKNAEPGLLASLFSKIRQWLQSKRRYEVSPGGGGPRGKEAAALGAAGGGSSAKGSNANGARRESIKEDYLIISKMNNYHPELKRSEAAYPHSHYLHHQMSVSKSSSAISSLSTLRGNDSATASPVLRAYHSKNTSISAQTSGRPIVDINIELVENSSSTPVELKSHFKANPLKLVSTQTPPPSKSAMMTPATRVLSRSQQLRQSRNKYMKLLQKTGQLSPGRSPLTGTISAPAKHGLSDKGSPKIKRRQIKTWPLPCRKLMHPDDDDPCLGDSEMELPFIQEMMHERGGFRSKSSLKDFSVNFEDLTLGEVYKKGRRCKLYKGRWHGDVVVHVFGELRQKDKDAFWANLGKLCRIRHENIILFMAACTSQPNLAVVTW</sequence>
<reference evidence="4" key="1">
    <citation type="journal article" date="2023" name="G3 (Bethesda)">
        <title>A reference genome for the long-term kleptoplast-retaining sea slug Elysia crispata morphotype clarki.</title>
        <authorList>
            <person name="Eastman K.E."/>
            <person name="Pendleton A.L."/>
            <person name="Shaikh M.A."/>
            <person name="Suttiyut T."/>
            <person name="Ogas R."/>
            <person name="Tomko P."/>
            <person name="Gavelis G."/>
            <person name="Widhalm J.R."/>
            <person name="Wisecaver J.H."/>
        </authorList>
    </citation>
    <scope>NUCLEOTIDE SEQUENCE</scope>
    <source>
        <strain evidence="4">ECLA1</strain>
    </source>
</reference>
<accession>A0AAE1E446</accession>
<feature type="region of interest" description="Disordered" evidence="3">
    <location>
        <begin position="367"/>
        <end position="395"/>
    </location>
</feature>
<evidence type="ECO:0000256" key="2">
    <source>
        <dbReference type="ARBA" id="ARBA00022840"/>
    </source>
</evidence>
<feature type="compositionally biased region" description="Low complexity" evidence="3">
    <location>
        <begin position="120"/>
        <end position="131"/>
    </location>
</feature>
<name>A0AAE1E446_9GAST</name>
<dbReference type="Gene3D" id="3.30.200.20">
    <property type="entry name" value="Phosphorylase Kinase, domain 1"/>
    <property type="match status" value="1"/>
</dbReference>
<dbReference type="AlphaFoldDB" id="A0AAE1E446"/>
<dbReference type="Proteomes" id="UP001283361">
    <property type="component" value="Unassembled WGS sequence"/>
</dbReference>
<comment type="caution">
    <text evidence="4">The sequence shown here is derived from an EMBL/GenBank/DDBJ whole genome shotgun (WGS) entry which is preliminary data.</text>
</comment>
<evidence type="ECO:0000256" key="3">
    <source>
        <dbReference type="SAM" id="MobiDB-lite"/>
    </source>
</evidence>
<keyword evidence="5" id="KW-1185">Reference proteome</keyword>
<evidence type="ECO:0000313" key="5">
    <source>
        <dbReference type="Proteomes" id="UP001283361"/>
    </source>
</evidence>
<dbReference type="InterPro" id="IPR051681">
    <property type="entry name" value="Ser/Thr_Kinases-Pseudokinases"/>
</dbReference>
<dbReference type="GO" id="GO:0004674">
    <property type="term" value="F:protein serine/threonine kinase activity"/>
    <property type="evidence" value="ECO:0007669"/>
    <property type="project" value="TreeGrafter"/>
</dbReference>
<organism evidence="4 5">
    <name type="scientific">Elysia crispata</name>
    <name type="common">lettuce slug</name>
    <dbReference type="NCBI Taxonomy" id="231223"/>
    <lineage>
        <taxon>Eukaryota</taxon>
        <taxon>Metazoa</taxon>
        <taxon>Spiralia</taxon>
        <taxon>Lophotrochozoa</taxon>
        <taxon>Mollusca</taxon>
        <taxon>Gastropoda</taxon>
        <taxon>Heterobranchia</taxon>
        <taxon>Euthyneura</taxon>
        <taxon>Panpulmonata</taxon>
        <taxon>Sacoglossa</taxon>
        <taxon>Placobranchoidea</taxon>
        <taxon>Plakobranchidae</taxon>
        <taxon>Elysia</taxon>
    </lineage>
</organism>
<dbReference type="PANTHER" id="PTHR44329:SF298">
    <property type="entry name" value="MIXED LINEAGE KINASE DOMAIN-LIKE PROTEIN"/>
    <property type="match status" value="1"/>
</dbReference>
<evidence type="ECO:0000256" key="1">
    <source>
        <dbReference type="ARBA" id="ARBA00022741"/>
    </source>
</evidence>
<feature type="region of interest" description="Disordered" evidence="3">
    <location>
        <begin position="1"/>
        <end position="48"/>
    </location>
</feature>
<proteinExistence type="predicted"/>
<feature type="compositionally biased region" description="Basic and acidic residues" evidence="3">
    <location>
        <begin position="39"/>
        <end position="48"/>
    </location>
</feature>
<keyword evidence="2" id="KW-0067">ATP-binding</keyword>
<dbReference type="GO" id="GO:0005524">
    <property type="term" value="F:ATP binding"/>
    <property type="evidence" value="ECO:0007669"/>
    <property type="project" value="UniProtKB-KW"/>
</dbReference>
<dbReference type="PANTHER" id="PTHR44329">
    <property type="entry name" value="SERINE/THREONINE-PROTEIN KINASE TNNI3K-RELATED"/>
    <property type="match status" value="1"/>
</dbReference>
<protein>
    <submittedName>
        <fullName evidence="4">Uncharacterized protein</fullName>
    </submittedName>
</protein>